<proteinExistence type="predicted"/>
<keyword evidence="3" id="KW-1185">Reference proteome</keyword>
<dbReference type="Pfam" id="PF00578">
    <property type="entry name" value="AhpC-TSA"/>
    <property type="match status" value="1"/>
</dbReference>
<dbReference type="PANTHER" id="PTHR43640:SF1">
    <property type="entry name" value="THIOREDOXIN-DEPENDENT PEROXIREDOXIN"/>
    <property type="match status" value="1"/>
</dbReference>
<evidence type="ECO:0000313" key="2">
    <source>
        <dbReference type="EMBL" id="MFA0812184.1"/>
    </source>
</evidence>
<dbReference type="Gene3D" id="3.40.30.10">
    <property type="entry name" value="Glutaredoxin"/>
    <property type="match status" value="1"/>
</dbReference>
<evidence type="ECO:0000313" key="3">
    <source>
        <dbReference type="Proteomes" id="UP001569428"/>
    </source>
</evidence>
<protein>
    <submittedName>
        <fullName evidence="2">Thioredoxin family protein</fullName>
    </submittedName>
</protein>
<feature type="domain" description="Thioredoxin" evidence="1">
    <location>
        <begin position="30"/>
        <end position="186"/>
    </location>
</feature>
<accession>A0ABV4P2G8</accession>
<evidence type="ECO:0000259" key="1">
    <source>
        <dbReference type="PROSITE" id="PS51352"/>
    </source>
</evidence>
<dbReference type="InterPro" id="IPR036249">
    <property type="entry name" value="Thioredoxin-like_sf"/>
</dbReference>
<reference evidence="2 3" key="1">
    <citation type="submission" date="2024-08" db="EMBL/GenBank/DDBJ databases">
        <authorList>
            <person name="Ishaq N."/>
        </authorList>
    </citation>
    <scope>NUCLEOTIDE SEQUENCE [LARGE SCALE GENOMIC DNA]</scope>
    <source>
        <strain evidence="2 3">DSM 18651</strain>
    </source>
</reference>
<dbReference type="InterPro" id="IPR047262">
    <property type="entry name" value="PRX-like1"/>
</dbReference>
<name>A0ABV4P2G8_9GAMM</name>
<comment type="caution">
    <text evidence="2">The sequence shown here is derived from an EMBL/GenBank/DDBJ whole genome shotgun (WGS) entry which is preliminary data.</text>
</comment>
<organism evidence="2 3">
    <name type="scientific">Microbulbifer epialgicus</name>
    <dbReference type="NCBI Taxonomy" id="393907"/>
    <lineage>
        <taxon>Bacteria</taxon>
        <taxon>Pseudomonadati</taxon>
        <taxon>Pseudomonadota</taxon>
        <taxon>Gammaproteobacteria</taxon>
        <taxon>Cellvibrionales</taxon>
        <taxon>Microbulbiferaceae</taxon>
        <taxon>Microbulbifer</taxon>
    </lineage>
</organism>
<dbReference type="EMBL" id="JBGMEK010000034">
    <property type="protein sequence ID" value="MFA0812184.1"/>
    <property type="molecule type" value="Genomic_DNA"/>
</dbReference>
<dbReference type="InterPro" id="IPR000866">
    <property type="entry name" value="AhpC/TSA"/>
</dbReference>
<dbReference type="SUPFAM" id="SSF52833">
    <property type="entry name" value="Thioredoxin-like"/>
    <property type="match status" value="1"/>
</dbReference>
<dbReference type="RefSeq" id="WP_371839814.1">
    <property type="nucleotide sequence ID" value="NZ_JBGMEK010000034.1"/>
</dbReference>
<dbReference type="PROSITE" id="PS51352">
    <property type="entry name" value="THIOREDOXIN_2"/>
    <property type="match status" value="1"/>
</dbReference>
<dbReference type="PANTHER" id="PTHR43640">
    <property type="entry name" value="OS07G0260300 PROTEIN"/>
    <property type="match status" value="1"/>
</dbReference>
<sequence>MCRHHWCGGLGRMGSLLFFSLFSTLVLAVAIPGDKAPDFSVVDAEGERHSLADYAGQWLVVEWFNKDCPYVRKHYGSGNMQALQKKYTGQNVKWLTVISSAKGKQGYLEPAEALDVAKSHNLNASRPFLLDASGDMGRAYGAKTTPHMFIINPQGVVVYAGAIDDNDSANPAVIASSHNYVSAALDASLKGKGVPQSSSRAYGCSVKY</sequence>
<dbReference type="Proteomes" id="UP001569428">
    <property type="component" value="Unassembled WGS sequence"/>
</dbReference>
<dbReference type="CDD" id="cd02969">
    <property type="entry name" value="PRX_like1"/>
    <property type="match status" value="1"/>
</dbReference>
<dbReference type="InterPro" id="IPR013766">
    <property type="entry name" value="Thioredoxin_domain"/>
</dbReference>
<gene>
    <name evidence="2" type="ORF">ACCI49_14820</name>
</gene>